<feature type="domain" description="DUF7507" evidence="2">
    <location>
        <begin position="651"/>
        <end position="730"/>
    </location>
</feature>
<dbReference type="InterPro" id="IPR051172">
    <property type="entry name" value="Chlamydia_OmcB"/>
</dbReference>
<dbReference type="InterPro" id="IPR047589">
    <property type="entry name" value="DUF11_rpt"/>
</dbReference>
<keyword evidence="4" id="KW-1185">Reference proteome</keyword>
<dbReference type="RefSeq" id="WP_054296192.1">
    <property type="nucleotide sequence ID" value="NZ_CP012752.1"/>
</dbReference>
<dbReference type="InterPro" id="IPR055354">
    <property type="entry name" value="DUF7507"/>
</dbReference>
<dbReference type="EMBL" id="CP012752">
    <property type="protein sequence ID" value="ALG14322.1"/>
    <property type="molecule type" value="Genomic_DNA"/>
</dbReference>
<dbReference type="Pfam" id="PF24346">
    <property type="entry name" value="DUF7507"/>
    <property type="match status" value="4"/>
</dbReference>
<sequence>MRRVLVGLMLLAGLTAGARADEVQSFSQAYAKILDGDFLLAGNGSVRCPVAADNAPSTGDGNSPQACADAANRGNNRVNDNFFMQWSDVDSDPATFNSSTATPKLPAGAKVEHARLSWGGNTGVFADSTVRMCQSRESERPAILPGGSPNQPVKLTVGSATSEVAPATFRVDAPGTFRGSSQLYTASADVTAAFAGGPAPVTVANVWTPKGFGCVGGWSIVLVYSQSGAAKRHVMVFDGHVRQNIGDEATTLRVNGFRAATAEARVGLTAYEGDWGIGGDRFLVNGSSPADNFFVSQAEGRPNNFSVDARTLTVPVGVGATTVDLGFATTGDSYLAQNVVVSIAVPALQVAVTADKPAVHPGDQVTFTTTVTNSGGVPVRDVRVSSTTAARDVDCGRIQALEPGQSQAVTCQVTAPPDDFTHTVAVTAATPIGEVDGSASVPVEVLNPAVKLTKQADRPAYRVGDAVTFTIKVDNAGDTPLTGIEVVDAKTPGCARKLAEPSTFTCTATAPVPDDVNVAEVGAADRLGKRVTAAAQAPVKVIHPNIQVTKDVAPGVVRQGDTVTFTIAVRNTGDTPLSGVGVADDVPGCGKQVGELGAGDARTYTCTQVAGAASTTTKATVTGTDITTRTVTATDDASYAVIHPGISIALTTAGPYKPGDTVTFTVSVRNTGDVPLTDVTVTTAVAPDCARVLGELRDKADYTCTMTAPADDVTALATATGKAPVGPPVSGVGAAFVDIRH</sequence>
<reference evidence="3 4" key="1">
    <citation type="submission" date="2015-07" db="EMBL/GenBank/DDBJ databases">
        <title>Genome sequencing of Kibdelosporangium phytohabitans.</title>
        <authorList>
            <person name="Qin S."/>
            <person name="Xing K."/>
        </authorList>
    </citation>
    <scope>NUCLEOTIDE SEQUENCE [LARGE SCALE GENOMIC DNA]</scope>
    <source>
        <strain evidence="3 4">KLBMP1111</strain>
    </source>
</reference>
<feature type="chain" id="PRO_5006036147" description="DUF7507 domain-containing protein" evidence="1">
    <location>
        <begin position="21"/>
        <end position="741"/>
    </location>
</feature>
<feature type="domain" description="DUF7507" evidence="2">
    <location>
        <begin position="346"/>
        <end position="430"/>
    </location>
</feature>
<dbReference type="KEGG" id="kphy:AOZ06_52270"/>
<keyword evidence="1" id="KW-0732">Signal</keyword>
<dbReference type="Gene3D" id="2.60.40.10">
    <property type="entry name" value="Immunoglobulins"/>
    <property type="match status" value="1"/>
</dbReference>
<evidence type="ECO:0000313" key="3">
    <source>
        <dbReference type="EMBL" id="ALG14322.1"/>
    </source>
</evidence>
<dbReference type="InterPro" id="IPR013783">
    <property type="entry name" value="Ig-like_fold"/>
</dbReference>
<evidence type="ECO:0000313" key="4">
    <source>
        <dbReference type="Proteomes" id="UP000063699"/>
    </source>
</evidence>
<dbReference type="GO" id="GO:0005975">
    <property type="term" value="P:carbohydrate metabolic process"/>
    <property type="evidence" value="ECO:0007669"/>
    <property type="project" value="UniProtKB-ARBA"/>
</dbReference>
<organism evidence="3 4">
    <name type="scientific">Kibdelosporangium phytohabitans</name>
    <dbReference type="NCBI Taxonomy" id="860235"/>
    <lineage>
        <taxon>Bacteria</taxon>
        <taxon>Bacillati</taxon>
        <taxon>Actinomycetota</taxon>
        <taxon>Actinomycetes</taxon>
        <taxon>Pseudonocardiales</taxon>
        <taxon>Pseudonocardiaceae</taxon>
        <taxon>Kibdelosporangium</taxon>
    </lineage>
</organism>
<dbReference type="STRING" id="860235.AOZ06_52270"/>
<proteinExistence type="predicted"/>
<feature type="signal peptide" evidence="1">
    <location>
        <begin position="1"/>
        <end position="20"/>
    </location>
</feature>
<dbReference type="Proteomes" id="UP000063699">
    <property type="component" value="Chromosome"/>
</dbReference>
<evidence type="ECO:0000259" key="2">
    <source>
        <dbReference type="Pfam" id="PF24346"/>
    </source>
</evidence>
<name>A0A0N9IH78_9PSEU</name>
<dbReference type="PANTHER" id="PTHR34819:SF5">
    <property type="entry name" value="CONSERVED REPEAT DOMAIN PROTEIN"/>
    <property type="match status" value="1"/>
</dbReference>
<feature type="domain" description="DUF7507" evidence="2">
    <location>
        <begin position="447"/>
        <end position="513"/>
    </location>
</feature>
<feature type="domain" description="DUF7507" evidence="2">
    <location>
        <begin position="544"/>
        <end position="634"/>
    </location>
</feature>
<dbReference type="AlphaFoldDB" id="A0A0N9IH78"/>
<accession>A0A0N9IH78</accession>
<evidence type="ECO:0000256" key="1">
    <source>
        <dbReference type="SAM" id="SignalP"/>
    </source>
</evidence>
<dbReference type="PANTHER" id="PTHR34819">
    <property type="entry name" value="LARGE CYSTEINE-RICH PERIPLASMIC PROTEIN OMCB"/>
    <property type="match status" value="1"/>
</dbReference>
<gene>
    <name evidence="3" type="ORF">AOZ06_52270</name>
</gene>
<protein>
    <recommendedName>
        <fullName evidence="2">DUF7507 domain-containing protein</fullName>
    </recommendedName>
</protein>
<dbReference type="OrthoDB" id="3584537at2"/>
<dbReference type="NCBIfam" id="TIGR01451">
    <property type="entry name" value="B_ant_repeat"/>
    <property type="match status" value="4"/>
</dbReference>